<gene>
    <name evidence="8" type="ORF">HKI87_06g45800</name>
</gene>
<dbReference type="AlphaFoldDB" id="A0AAX4PBU1"/>
<evidence type="ECO:0000256" key="1">
    <source>
        <dbReference type="ARBA" id="ARBA00022531"/>
    </source>
</evidence>
<evidence type="ECO:0000256" key="7">
    <source>
        <dbReference type="SAM" id="Phobius"/>
    </source>
</evidence>
<feature type="transmembrane region" description="Helical" evidence="7">
    <location>
        <begin position="86"/>
        <end position="105"/>
    </location>
</feature>
<keyword evidence="6 7" id="KW-0472">Membrane</keyword>
<evidence type="ECO:0000256" key="3">
    <source>
        <dbReference type="ARBA" id="ARBA00022836"/>
    </source>
</evidence>
<evidence type="ECO:0000313" key="8">
    <source>
        <dbReference type="EMBL" id="WZN63035.1"/>
    </source>
</evidence>
<keyword evidence="1" id="KW-0602">Photosynthesis</keyword>
<dbReference type="GO" id="GO:0009522">
    <property type="term" value="C:photosystem I"/>
    <property type="evidence" value="ECO:0007669"/>
    <property type="project" value="UniProtKB-KW"/>
</dbReference>
<keyword evidence="3" id="KW-0603">Photosystem I</keyword>
<reference evidence="8 9" key="1">
    <citation type="submission" date="2024-03" db="EMBL/GenBank/DDBJ databases">
        <title>Complete genome sequence of the green alga Chloropicon roscoffensis RCC1871.</title>
        <authorList>
            <person name="Lemieux C."/>
            <person name="Pombert J.-F."/>
            <person name="Otis C."/>
            <person name="Turmel M."/>
        </authorList>
    </citation>
    <scope>NUCLEOTIDE SEQUENCE [LARGE SCALE GENOMIC DNA]</scope>
    <source>
        <strain evidence="8 9">RCC1871</strain>
    </source>
</reference>
<dbReference type="EMBL" id="CP151506">
    <property type="protein sequence ID" value="WZN63035.1"/>
    <property type="molecule type" value="Genomic_DNA"/>
</dbReference>
<dbReference type="InterPro" id="IPR037279">
    <property type="entry name" value="PSI_PsaM_sf"/>
</dbReference>
<evidence type="ECO:0000313" key="9">
    <source>
        <dbReference type="Proteomes" id="UP001472866"/>
    </source>
</evidence>
<evidence type="ECO:0000256" key="2">
    <source>
        <dbReference type="ARBA" id="ARBA00022692"/>
    </source>
</evidence>
<keyword evidence="9" id="KW-1185">Reference proteome</keyword>
<evidence type="ECO:0000256" key="5">
    <source>
        <dbReference type="ARBA" id="ARBA00023078"/>
    </source>
</evidence>
<dbReference type="GO" id="GO:0015979">
    <property type="term" value="P:photosynthesis"/>
    <property type="evidence" value="ECO:0007669"/>
    <property type="project" value="UniProtKB-KW"/>
</dbReference>
<dbReference type="InterPro" id="IPR010010">
    <property type="entry name" value="PSI_PsaM"/>
</dbReference>
<keyword evidence="5" id="KW-0793">Thylakoid</keyword>
<protein>
    <submittedName>
        <fullName evidence="8">PsaM subunit of photosystem I reaction center</fullName>
    </submittedName>
</protein>
<accession>A0AAX4PBU1</accession>
<keyword evidence="4 7" id="KW-1133">Transmembrane helix</keyword>
<proteinExistence type="inferred from homology"/>
<dbReference type="HAMAP" id="MF_00828">
    <property type="entry name" value="PSI_PsaM"/>
    <property type="match status" value="1"/>
</dbReference>
<keyword evidence="2 7" id="KW-0812">Transmembrane</keyword>
<evidence type="ECO:0000256" key="4">
    <source>
        <dbReference type="ARBA" id="ARBA00022989"/>
    </source>
</evidence>
<evidence type="ECO:0000256" key="6">
    <source>
        <dbReference type="ARBA" id="ARBA00023136"/>
    </source>
</evidence>
<dbReference type="SUPFAM" id="SSF81548">
    <property type="entry name" value="Subunit XII of photosystem I reaction centre, PsaM"/>
    <property type="match status" value="1"/>
</dbReference>
<name>A0AAX4PBU1_9CHLO</name>
<dbReference type="NCBIfam" id="TIGR03053">
    <property type="entry name" value="PS_I_psaM"/>
    <property type="match status" value="1"/>
</dbReference>
<dbReference type="Pfam" id="PF07465">
    <property type="entry name" value="PsaM"/>
    <property type="match status" value="1"/>
</dbReference>
<sequence>MMMMMQQATTTTTRAMKVCHKGATSSGRRCATRMMVKANNNAKVAKVAGVAGVAVTAGTTLAAQGALAANEAYQVAATFNLEDGQVFGAVFISLIAGILATRLGTELYK</sequence>
<organism evidence="8 9">
    <name type="scientific">Chloropicon roscoffensis</name>
    <dbReference type="NCBI Taxonomy" id="1461544"/>
    <lineage>
        <taxon>Eukaryota</taxon>
        <taxon>Viridiplantae</taxon>
        <taxon>Chlorophyta</taxon>
        <taxon>Chloropicophyceae</taxon>
        <taxon>Chloropicales</taxon>
        <taxon>Chloropicaceae</taxon>
        <taxon>Chloropicon</taxon>
    </lineage>
</organism>
<dbReference type="Proteomes" id="UP001472866">
    <property type="component" value="Chromosome 06"/>
</dbReference>